<accession>A0A8H7VJW5</accession>
<comment type="caution">
    <text evidence="10">The sequence shown here is derived from an EMBL/GenBank/DDBJ whole genome shotgun (WGS) entry which is preliminary data.</text>
</comment>
<name>A0A8H7VJW5_9FUNG</name>
<dbReference type="Gene3D" id="3.30.160.60">
    <property type="entry name" value="Classic Zinc Finger"/>
    <property type="match status" value="3"/>
</dbReference>
<feature type="compositionally biased region" description="Basic residues" evidence="8">
    <location>
        <begin position="276"/>
        <end position="294"/>
    </location>
</feature>
<evidence type="ECO:0000256" key="3">
    <source>
        <dbReference type="ARBA" id="ARBA00022737"/>
    </source>
</evidence>
<sequence length="406" mass="46667">MQDVYFTNNNENEQNNEQPTFYHYESLSPVNTPYLDASGFNTGDGQQQHWMGTPATECSSKDFNDTPSTTGQLAFTPIYSPLLDGIGYVSSSQISNFLAKVDPPYDFTDVLMDPAVQFDGNPSKLVIQPFSKEEMNYQDGNLLATPGPTPSPFLPPSSFSFSPSTTPDCIDYSSISLSSSPYHCYQPSQEEQQAQYYNQQEAHMEKEEEEQMFPPLPVSPQQEHQQEETLMINNNEISFKEDISSTISETTKKRRRVQNKFKNEQDDDDEYVPTKRTQKKQTTRKQKVTKRSKTTKSSNTQIFKFKNKKASSPEKEYNKRPYACPICQLRFNRSYNLRTHQLTHDKNRPKPFSCDVCEKTFARKHDRDRHVSAVHAGERLYQCTVCDASFARRTYLTSHMSVNHSL</sequence>
<keyword evidence="11" id="KW-1185">Reference proteome</keyword>
<evidence type="ECO:0000256" key="4">
    <source>
        <dbReference type="ARBA" id="ARBA00022771"/>
    </source>
</evidence>
<dbReference type="PROSITE" id="PS00028">
    <property type="entry name" value="ZINC_FINGER_C2H2_1"/>
    <property type="match status" value="3"/>
</dbReference>
<evidence type="ECO:0000256" key="6">
    <source>
        <dbReference type="ARBA" id="ARBA00023242"/>
    </source>
</evidence>
<keyword evidence="3" id="KW-0677">Repeat</keyword>
<dbReference type="PANTHER" id="PTHR24394">
    <property type="entry name" value="ZINC FINGER PROTEIN"/>
    <property type="match status" value="1"/>
</dbReference>
<dbReference type="PANTHER" id="PTHR24394:SF29">
    <property type="entry name" value="MYONEURIN"/>
    <property type="match status" value="1"/>
</dbReference>
<dbReference type="InterPro" id="IPR036236">
    <property type="entry name" value="Znf_C2H2_sf"/>
</dbReference>
<keyword evidence="4 7" id="KW-0863">Zinc-finger</keyword>
<organism evidence="10 11">
    <name type="scientific">Circinella minor</name>
    <dbReference type="NCBI Taxonomy" id="1195481"/>
    <lineage>
        <taxon>Eukaryota</taxon>
        <taxon>Fungi</taxon>
        <taxon>Fungi incertae sedis</taxon>
        <taxon>Mucoromycota</taxon>
        <taxon>Mucoromycotina</taxon>
        <taxon>Mucoromycetes</taxon>
        <taxon>Mucorales</taxon>
        <taxon>Lichtheimiaceae</taxon>
        <taxon>Circinella</taxon>
    </lineage>
</organism>
<dbReference type="SMART" id="SM00355">
    <property type="entry name" value="ZnF_C2H2"/>
    <property type="match status" value="3"/>
</dbReference>
<evidence type="ECO:0000256" key="7">
    <source>
        <dbReference type="PROSITE-ProRule" id="PRU00042"/>
    </source>
</evidence>
<evidence type="ECO:0000256" key="5">
    <source>
        <dbReference type="ARBA" id="ARBA00022833"/>
    </source>
</evidence>
<dbReference type="OrthoDB" id="8117402at2759"/>
<feature type="domain" description="C2H2-type" evidence="9">
    <location>
        <begin position="381"/>
        <end position="406"/>
    </location>
</feature>
<feature type="region of interest" description="Disordered" evidence="8">
    <location>
        <begin position="201"/>
        <end position="299"/>
    </location>
</feature>
<protein>
    <recommendedName>
        <fullName evidence="9">C2H2-type domain-containing protein</fullName>
    </recommendedName>
</protein>
<keyword evidence="6" id="KW-0539">Nucleus</keyword>
<dbReference type="FunFam" id="3.30.160.60:FF:000446">
    <property type="entry name" value="Zinc finger protein"/>
    <property type="match status" value="1"/>
</dbReference>
<evidence type="ECO:0000313" key="11">
    <source>
        <dbReference type="Proteomes" id="UP000646827"/>
    </source>
</evidence>
<evidence type="ECO:0000313" key="10">
    <source>
        <dbReference type="EMBL" id="KAG2219218.1"/>
    </source>
</evidence>
<gene>
    <name evidence="10" type="ORF">INT45_004578</name>
</gene>
<dbReference type="FunFam" id="3.30.160.60:FF:000065">
    <property type="entry name" value="B-cell CLL/lymphoma 6, member B"/>
    <property type="match status" value="1"/>
</dbReference>
<dbReference type="AlphaFoldDB" id="A0A8H7VJW5"/>
<proteinExistence type="predicted"/>
<evidence type="ECO:0000256" key="2">
    <source>
        <dbReference type="ARBA" id="ARBA00022723"/>
    </source>
</evidence>
<dbReference type="GO" id="GO:0005634">
    <property type="term" value="C:nucleus"/>
    <property type="evidence" value="ECO:0007669"/>
    <property type="project" value="UniProtKB-SubCell"/>
</dbReference>
<feature type="domain" description="C2H2-type" evidence="9">
    <location>
        <begin position="352"/>
        <end position="380"/>
    </location>
</feature>
<dbReference type="PROSITE" id="PS50157">
    <property type="entry name" value="ZINC_FINGER_C2H2_2"/>
    <property type="match status" value="3"/>
</dbReference>
<dbReference type="EMBL" id="JAEPRB010000189">
    <property type="protein sequence ID" value="KAG2219218.1"/>
    <property type="molecule type" value="Genomic_DNA"/>
</dbReference>
<reference evidence="10 11" key="1">
    <citation type="submission" date="2020-12" db="EMBL/GenBank/DDBJ databases">
        <title>Metabolic potential, ecology and presence of endohyphal bacteria is reflected in genomic diversity of Mucoromycotina.</title>
        <authorList>
            <person name="Muszewska A."/>
            <person name="Okrasinska A."/>
            <person name="Steczkiewicz K."/>
            <person name="Drgas O."/>
            <person name="Orlowska M."/>
            <person name="Perlinska-Lenart U."/>
            <person name="Aleksandrzak-Piekarczyk T."/>
            <person name="Szatraj K."/>
            <person name="Zielenkiewicz U."/>
            <person name="Pilsyk S."/>
            <person name="Malc E."/>
            <person name="Mieczkowski P."/>
            <person name="Kruszewska J.S."/>
            <person name="Biernat P."/>
            <person name="Pawlowska J."/>
        </authorList>
    </citation>
    <scope>NUCLEOTIDE SEQUENCE [LARGE SCALE GENOMIC DNA]</scope>
    <source>
        <strain evidence="10 11">CBS 142.35</strain>
    </source>
</reference>
<dbReference type="Pfam" id="PF00096">
    <property type="entry name" value="zf-C2H2"/>
    <property type="match status" value="2"/>
</dbReference>
<evidence type="ECO:0000256" key="8">
    <source>
        <dbReference type="SAM" id="MobiDB-lite"/>
    </source>
</evidence>
<dbReference type="Proteomes" id="UP000646827">
    <property type="component" value="Unassembled WGS sequence"/>
</dbReference>
<dbReference type="SUPFAM" id="SSF57667">
    <property type="entry name" value="beta-beta-alpha zinc fingers"/>
    <property type="match status" value="2"/>
</dbReference>
<evidence type="ECO:0000259" key="9">
    <source>
        <dbReference type="PROSITE" id="PS50157"/>
    </source>
</evidence>
<keyword evidence="5" id="KW-0862">Zinc</keyword>
<dbReference type="GO" id="GO:0008270">
    <property type="term" value="F:zinc ion binding"/>
    <property type="evidence" value="ECO:0007669"/>
    <property type="project" value="UniProtKB-KW"/>
</dbReference>
<keyword evidence="2" id="KW-0479">Metal-binding</keyword>
<feature type="domain" description="C2H2-type" evidence="9">
    <location>
        <begin position="322"/>
        <end position="349"/>
    </location>
</feature>
<evidence type="ECO:0000256" key="1">
    <source>
        <dbReference type="ARBA" id="ARBA00004123"/>
    </source>
</evidence>
<dbReference type="InterPro" id="IPR013087">
    <property type="entry name" value="Znf_C2H2_type"/>
</dbReference>
<comment type="subcellular location">
    <subcellularLocation>
        <location evidence="1">Nucleus</location>
    </subcellularLocation>
</comment>